<dbReference type="PATRIC" id="fig|1233171.3.peg.3303"/>
<dbReference type="Proteomes" id="UP000015688">
    <property type="component" value="Unassembled WGS sequence"/>
</dbReference>
<organism evidence="1 2">
    <name type="scientific">Paraclostridium bifermentans ATCC 638 = DSM 14991</name>
    <dbReference type="NCBI Taxonomy" id="1233171"/>
    <lineage>
        <taxon>Bacteria</taxon>
        <taxon>Bacillati</taxon>
        <taxon>Bacillota</taxon>
        <taxon>Clostridia</taxon>
        <taxon>Peptostreptococcales</taxon>
        <taxon>Peptostreptococcaceae</taxon>
        <taxon>Paraclostridium</taxon>
    </lineage>
</organism>
<accession>T4V973</accession>
<name>T4V973_PARBF</name>
<evidence type="ECO:0000313" key="2">
    <source>
        <dbReference type="Proteomes" id="UP000015688"/>
    </source>
</evidence>
<dbReference type="AlphaFoldDB" id="T4V973"/>
<evidence type="ECO:0000313" key="1">
    <source>
        <dbReference type="EMBL" id="EQK40264.1"/>
    </source>
</evidence>
<sequence>MTLLLIIGIIIYIVKNKRNNEDVFLENDKIIDVNYREVD</sequence>
<gene>
    <name evidence="1" type="ORF">C672_3431</name>
</gene>
<comment type="caution">
    <text evidence="1">The sequence shown here is derived from an EMBL/GenBank/DDBJ whole genome shotgun (WGS) entry which is preliminary data.</text>
</comment>
<protein>
    <submittedName>
        <fullName evidence="1">Uncharacterized protein</fullName>
    </submittedName>
</protein>
<reference evidence="1 2" key="1">
    <citation type="submission" date="2013-06" db="EMBL/GenBank/DDBJ databases">
        <authorList>
            <person name="Walk S."/>
            <person name="Aronoff D."/>
            <person name="Young V.Y."/>
            <person name="Marsh J."/>
            <person name="Harrison L."/>
            <person name="Daugherty S.C."/>
            <person name="Shefchek K.A."/>
            <person name="Hine E.E."/>
            <person name="Tallon L.J."/>
            <person name="Sadzewicz L.K."/>
            <person name="Rasko D.A."/>
        </authorList>
    </citation>
    <scope>NUCLEOTIDE SEQUENCE [LARGE SCALE GENOMIC DNA]</scope>
    <source>
        <strain evidence="1 2">ATCC 638</strain>
    </source>
</reference>
<dbReference type="EMBL" id="AVNC01000020">
    <property type="protein sequence ID" value="EQK40264.1"/>
    <property type="molecule type" value="Genomic_DNA"/>
</dbReference>
<proteinExistence type="predicted"/>